<dbReference type="STRING" id="1184151.AW736_09885"/>
<dbReference type="GO" id="GO:0070573">
    <property type="term" value="F:metallodipeptidase activity"/>
    <property type="evidence" value="ECO:0007669"/>
    <property type="project" value="InterPro"/>
</dbReference>
<dbReference type="EMBL" id="LRRQ01000075">
    <property type="protein sequence ID" value="OAM90080.1"/>
    <property type="molecule type" value="Genomic_DNA"/>
</dbReference>
<dbReference type="Proteomes" id="UP000078486">
    <property type="component" value="Unassembled WGS sequence"/>
</dbReference>
<dbReference type="SUPFAM" id="SSF51556">
    <property type="entry name" value="Metallo-dependent hydrolases"/>
    <property type="match status" value="1"/>
</dbReference>
<protein>
    <recommendedName>
        <fullName evidence="3">Peptidase M19</fullName>
    </recommendedName>
</protein>
<evidence type="ECO:0000313" key="1">
    <source>
        <dbReference type="EMBL" id="OAM90080.1"/>
    </source>
</evidence>
<name>A0A178IJL4_9BACT</name>
<dbReference type="OrthoDB" id="9804920at2"/>
<comment type="caution">
    <text evidence="1">The sequence shown here is derived from an EMBL/GenBank/DDBJ whole genome shotgun (WGS) entry which is preliminary data.</text>
</comment>
<accession>A0A178IJL4</accession>
<proteinExistence type="predicted"/>
<gene>
    <name evidence="1" type="ORF">AW736_09885</name>
</gene>
<dbReference type="Pfam" id="PF01244">
    <property type="entry name" value="Peptidase_M19"/>
    <property type="match status" value="1"/>
</dbReference>
<dbReference type="GO" id="GO:0006508">
    <property type="term" value="P:proteolysis"/>
    <property type="evidence" value="ECO:0007669"/>
    <property type="project" value="InterPro"/>
</dbReference>
<dbReference type="PANTHER" id="PTHR10443">
    <property type="entry name" value="MICROSOMAL DIPEPTIDASE"/>
    <property type="match status" value="1"/>
</dbReference>
<sequence>MMHLTDNRRNLPGDGCAESADGGLSEFGRAVIAEMNWVGIIPDVAHSGLRTSMEAAQCSKKPVVASHTVAGALSRHYRGKTDEVIREIVKTGGYVGICAVPRFYRGTGRIIGGNVMRVAQKALEGCF</sequence>
<evidence type="ECO:0008006" key="3">
    <source>
        <dbReference type="Google" id="ProtNLM"/>
    </source>
</evidence>
<dbReference type="AlphaFoldDB" id="A0A178IJL4"/>
<evidence type="ECO:0000313" key="2">
    <source>
        <dbReference type="Proteomes" id="UP000078486"/>
    </source>
</evidence>
<dbReference type="Gene3D" id="3.20.20.140">
    <property type="entry name" value="Metal-dependent hydrolases"/>
    <property type="match status" value="1"/>
</dbReference>
<dbReference type="InterPro" id="IPR032466">
    <property type="entry name" value="Metal_Hydrolase"/>
</dbReference>
<keyword evidence="2" id="KW-1185">Reference proteome</keyword>
<dbReference type="RefSeq" id="WP_068770111.1">
    <property type="nucleotide sequence ID" value="NZ_CP109796.1"/>
</dbReference>
<organism evidence="1 2">
    <name type="scientific">Termitidicoccus mucosus</name>
    <dbReference type="NCBI Taxonomy" id="1184151"/>
    <lineage>
        <taxon>Bacteria</taxon>
        <taxon>Pseudomonadati</taxon>
        <taxon>Verrucomicrobiota</taxon>
        <taxon>Opitutia</taxon>
        <taxon>Opitutales</taxon>
        <taxon>Opitutaceae</taxon>
        <taxon>Termitidicoccus</taxon>
    </lineage>
</organism>
<reference evidence="1 2" key="1">
    <citation type="submission" date="2016-01" db="EMBL/GenBank/DDBJ databases">
        <title>High potential of lignocellulose degradation of a new Verrucomicrobia species.</title>
        <authorList>
            <person name="Wang Y."/>
            <person name="Shi Y."/>
            <person name="Qiu Z."/>
            <person name="Liu S."/>
            <person name="Yang H."/>
        </authorList>
    </citation>
    <scope>NUCLEOTIDE SEQUENCE [LARGE SCALE GENOMIC DNA]</scope>
    <source>
        <strain evidence="1 2">TSB47</strain>
    </source>
</reference>
<dbReference type="InterPro" id="IPR008257">
    <property type="entry name" value="Pept_M19"/>
</dbReference>
<dbReference type="PANTHER" id="PTHR10443:SF12">
    <property type="entry name" value="DIPEPTIDASE"/>
    <property type="match status" value="1"/>
</dbReference>
<dbReference type="PROSITE" id="PS51365">
    <property type="entry name" value="RENAL_DIPEPTIDASE_2"/>
    <property type="match status" value="1"/>
</dbReference>